<keyword evidence="1" id="KW-1133">Transmembrane helix</keyword>
<proteinExistence type="predicted"/>
<evidence type="ECO:0000259" key="2">
    <source>
        <dbReference type="Pfam" id="PF09851"/>
    </source>
</evidence>
<dbReference type="RefSeq" id="WP_097046818.1">
    <property type="nucleotide sequence ID" value="NZ_OBEH01000005.1"/>
</dbReference>
<evidence type="ECO:0000256" key="1">
    <source>
        <dbReference type="SAM" id="Phobius"/>
    </source>
</evidence>
<evidence type="ECO:0000313" key="4">
    <source>
        <dbReference type="Proteomes" id="UP000219048"/>
    </source>
</evidence>
<gene>
    <name evidence="3" type="ORF">SAMN06265377_3206</name>
</gene>
<keyword evidence="1" id="KW-0472">Membrane</keyword>
<dbReference type="Proteomes" id="UP000219048">
    <property type="component" value="Unassembled WGS sequence"/>
</dbReference>
<sequence length="73" mass="8810">MFLRDGIFWGMHLIWWAIWLVALGWIFFAPSNWPLREEEEENDALTVLKIRFAKGEITKEEYRNQKKVLELDA</sequence>
<organism evidence="3 4">
    <name type="scientific">Flagellimonas pacifica</name>
    <dbReference type="NCBI Taxonomy" id="1247520"/>
    <lineage>
        <taxon>Bacteria</taxon>
        <taxon>Pseudomonadati</taxon>
        <taxon>Bacteroidota</taxon>
        <taxon>Flavobacteriia</taxon>
        <taxon>Flavobacteriales</taxon>
        <taxon>Flavobacteriaceae</taxon>
        <taxon>Flagellimonas</taxon>
    </lineage>
</organism>
<dbReference type="AlphaFoldDB" id="A0A285MW73"/>
<protein>
    <submittedName>
        <fullName evidence="3">Putative membrane protein</fullName>
    </submittedName>
</protein>
<keyword evidence="4" id="KW-1185">Reference proteome</keyword>
<evidence type="ECO:0000313" key="3">
    <source>
        <dbReference type="EMBL" id="SNZ01368.1"/>
    </source>
</evidence>
<dbReference type="EMBL" id="OBEH01000005">
    <property type="protein sequence ID" value="SNZ01368.1"/>
    <property type="molecule type" value="Genomic_DNA"/>
</dbReference>
<dbReference type="OrthoDB" id="5421551at2"/>
<dbReference type="Pfam" id="PF09851">
    <property type="entry name" value="SHOCT"/>
    <property type="match status" value="1"/>
</dbReference>
<name>A0A285MW73_9FLAO</name>
<reference evidence="4" key="1">
    <citation type="submission" date="2017-09" db="EMBL/GenBank/DDBJ databases">
        <authorList>
            <person name="Varghese N."/>
            <person name="Submissions S."/>
        </authorList>
    </citation>
    <scope>NUCLEOTIDE SEQUENCE [LARGE SCALE GENOMIC DNA]</scope>
    <source>
        <strain evidence="4">DSM 25885</strain>
    </source>
</reference>
<accession>A0A285MW73</accession>
<feature type="transmembrane region" description="Helical" evidence="1">
    <location>
        <begin position="6"/>
        <end position="28"/>
    </location>
</feature>
<feature type="domain" description="SHOCT" evidence="2">
    <location>
        <begin position="43"/>
        <end position="69"/>
    </location>
</feature>
<dbReference type="InterPro" id="IPR018649">
    <property type="entry name" value="SHOCT"/>
</dbReference>
<keyword evidence="1" id="KW-0812">Transmembrane</keyword>